<evidence type="ECO:0000313" key="4">
    <source>
        <dbReference type="EMBL" id="TCS98143.1"/>
    </source>
</evidence>
<evidence type="ECO:0000313" key="5">
    <source>
        <dbReference type="EMBL" id="TSE22650.1"/>
    </source>
</evidence>
<dbReference type="InterPro" id="IPR036979">
    <property type="entry name" value="CM_dom_sf"/>
</dbReference>
<dbReference type="RefSeq" id="WP_132962421.1">
    <property type="nucleotide sequence ID" value="NZ_SMAH01000006.1"/>
</dbReference>
<dbReference type="GO" id="GO:0009697">
    <property type="term" value="P:salicylic acid biosynthetic process"/>
    <property type="evidence" value="ECO:0007669"/>
    <property type="project" value="TreeGrafter"/>
</dbReference>
<dbReference type="GO" id="GO:0004106">
    <property type="term" value="F:chorismate mutase activity"/>
    <property type="evidence" value="ECO:0007669"/>
    <property type="project" value="UniProtKB-EC"/>
</dbReference>
<feature type="domain" description="Chorismate mutase" evidence="3">
    <location>
        <begin position="9"/>
        <end position="102"/>
    </location>
</feature>
<dbReference type="EMBL" id="VJNC01000005">
    <property type="protein sequence ID" value="TSE22650.1"/>
    <property type="molecule type" value="Genomic_DNA"/>
</dbReference>
<dbReference type="PROSITE" id="PS51168">
    <property type="entry name" value="CHORISMATE_MUT_2"/>
    <property type="match status" value="1"/>
</dbReference>
<dbReference type="AlphaFoldDB" id="A0A4R3LDQ7"/>
<keyword evidence="4" id="KW-0670">Pyruvate</keyword>
<dbReference type="Pfam" id="PF01817">
    <property type="entry name" value="CM_2"/>
    <property type="match status" value="1"/>
</dbReference>
<proteinExistence type="predicted"/>
<protein>
    <recommendedName>
        <fullName evidence="1">chorismate mutase</fullName>
        <ecNumber evidence="1">5.4.99.5</ecNumber>
    </recommendedName>
</protein>
<gene>
    <name evidence="5" type="primary">pchB</name>
    <name evidence="4" type="ORF">EDC36_106144</name>
    <name evidence="5" type="ORF">Tigna_01096</name>
</gene>
<organism evidence="4 6">
    <name type="scientific">Tepidimonas ignava</name>
    <dbReference type="NCBI Taxonomy" id="114249"/>
    <lineage>
        <taxon>Bacteria</taxon>
        <taxon>Pseudomonadati</taxon>
        <taxon>Pseudomonadota</taxon>
        <taxon>Betaproteobacteria</taxon>
        <taxon>Burkholderiales</taxon>
        <taxon>Tepidimonas</taxon>
    </lineage>
</organism>
<dbReference type="SUPFAM" id="SSF48600">
    <property type="entry name" value="Chorismate mutase II"/>
    <property type="match status" value="1"/>
</dbReference>
<reference evidence="5 7" key="2">
    <citation type="submission" date="2019-07" db="EMBL/GenBank/DDBJ databases">
        <title>Tepidimonas ignava SPS-1037 draft genome.</title>
        <authorList>
            <person name="Da Costa M.S."/>
            <person name="Froufe H.J.C."/>
            <person name="Egas C."/>
            <person name="Albuquerque L."/>
        </authorList>
    </citation>
    <scope>NUCLEOTIDE SEQUENCE [LARGE SCALE GENOMIC DNA]</scope>
    <source>
        <strain evidence="5 7">SPS-1037</strain>
    </source>
</reference>
<dbReference type="Proteomes" id="UP000295536">
    <property type="component" value="Unassembled WGS sequence"/>
</dbReference>
<dbReference type="PANTHER" id="PTHR38041">
    <property type="entry name" value="CHORISMATE MUTASE"/>
    <property type="match status" value="1"/>
</dbReference>
<evidence type="ECO:0000313" key="6">
    <source>
        <dbReference type="Proteomes" id="UP000295536"/>
    </source>
</evidence>
<comment type="caution">
    <text evidence="4">The sequence shown here is derived from an EMBL/GenBank/DDBJ whole genome shotgun (WGS) entry which is preliminary data.</text>
</comment>
<dbReference type="PANTHER" id="PTHR38041:SF1">
    <property type="entry name" value="CHORISMATE MUTASE"/>
    <property type="match status" value="1"/>
</dbReference>
<accession>A0A4R3LDQ7</accession>
<dbReference type="GO" id="GO:0016829">
    <property type="term" value="F:lyase activity"/>
    <property type="evidence" value="ECO:0007669"/>
    <property type="project" value="UniProtKB-KW"/>
</dbReference>
<dbReference type="InterPro" id="IPR051331">
    <property type="entry name" value="Chorismate_mutase-related"/>
</dbReference>
<evidence type="ECO:0000256" key="1">
    <source>
        <dbReference type="ARBA" id="ARBA00012404"/>
    </source>
</evidence>
<dbReference type="InterPro" id="IPR002701">
    <property type="entry name" value="CM_II_prokaryot"/>
</dbReference>
<dbReference type="InterPro" id="IPR036263">
    <property type="entry name" value="Chorismate_II_sf"/>
</dbReference>
<sequence>MTRPQGFKAVTLHTMTDVRHQVDTLDAQLVPLLLQRLQCMRAAAQIKSKRDQVRDDQRVAAVLDHVKRRARQLGADASDVDAIEAIYSQLIEFCIGYELRHFDQKSAQQEVGR</sequence>
<dbReference type="EMBL" id="SMAH01000006">
    <property type="protein sequence ID" value="TCS98143.1"/>
    <property type="molecule type" value="Genomic_DNA"/>
</dbReference>
<evidence type="ECO:0000313" key="7">
    <source>
        <dbReference type="Proteomes" id="UP000315577"/>
    </source>
</evidence>
<reference evidence="4 6" key="1">
    <citation type="submission" date="2019-03" db="EMBL/GenBank/DDBJ databases">
        <title>Genomic Encyclopedia of Type Strains, Phase IV (KMG-IV): sequencing the most valuable type-strain genomes for metagenomic binning, comparative biology and taxonomic classification.</title>
        <authorList>
            <person name="Goeker M."/>
        </authorList>
    </citation>
    <scope>NUCLEOTIDE SEQUENCE [LARGE SCALE GENOMIC DNA]</scope>
    <source>
        <strain evidence="4 6">DSM 12034</strain>
    </source>
</reference>
<dbReference type="EC" id="5.4.99.5" evidence="1"/>
<keyword evidence="7" id="KW-1185">Reference proteome</keyword>
<dbReference type="SMART" id="SM00830">
    <property type="entry name" value="CM_2"/>
    <property type="match status" value="1"/>
</dbReference>
<dbReference type="OrthoDB" id="5334665at2"/>
<keyword evidence="2" id="KW-0413">Isomerase</keyword>
<keyword evidence="4" id="KW-0456">Lyase</keyword>
<dbReference type="Gene3D" id="1.20.59.10">
    <property type="entry name" value="Chorismate mutase"/>
    <property type="match status" value="1"/>
</dbReference>
<name>A0A4R3LDQ7_9BURK</name>
<dbReference type="Proteomes" id="UP000315577">
    <property type="component" value="Unassembled WGS sequence"/>
</dbReference>
<evidence type="ECO:0000259" key="3">
    <source>
        <dbReference type="PROSITE" id="PS51168"/>
    </source>
</evidence>
<evidence type="ECO:0000256" key="2">
    <source>
        <dbReference type="ARBA" id="ARBA00023235"/>
    </source>
</evidence>
<dbReference type="GO" id="GO:0046417">
    <property type="term" value="P:chorismate metabolic process"/>
    <property type="evidence" value="ECO:0007669"/>
    <property type="project" value="InterPro"/>
</dbReference>